<keyword evidence="1" id="KW-1133">Transmembrane helix</keyword>
<comment type="caution">
    <text evidence="3">The sequence shown here is derived from an EMBL/GenBank/DDBJ whole genome shotgun (WGS) entry which is preliminary data.</text>
</comment>
<gene>
    <name evidence="3" type="ORF">AB0K36_07020</name>
</gene>
<keyword evidence="1" id="KW-0812">Transmembrane</keyword>
<evidence type="ECO:0000259" key="2">
    <source>
        <dbReference type="Pfam" id="PF23866"/>
    </source>
</evidence>
<organism evidence="3 4">
    <name type="scientific">Streptomyces kurssanovii</name>
    <dbReference type="NCBI Taxonomy" id="67312"/>
    <lineage>
        <taxon>Bacteria</taxon>
        <taxon>Bacillati</taxon>
        <taxon>Actinomycetota</taxon>
        <taxon>Actinomycetes</taxon>
        <taxon>Kitasatosporales</taxon>
        <taxon>Streptomycetaceae</taxon>
        <taxon>Streptomyces</taxon>
    </lineage>
</organism>
<feature type="transmembrane region" description="Helical" evidence="1">
    <location>
        <begin position="12"/>
        <end position="28"/>
    </location>
</feature>
<keyword evidence="4" id="KW-1185">Reference proteome</keyword>
<feature type="transmembrane region" description="Helical" evidence="1">
    <location>
        <begin position="84"/>
        <end position="110"/>
    </location>
</feature>
<dbReference type="InterPro" id="IPR055648">
    <property type="entry name" value="DUF7224"/>
</dbReference>
<dbReference type="RefSeq" id="WP_364589376.1">
    <property type="nucleotide sequence ID" value="NZ_JBFAQK010000006.1"/>
</dbReference>
<evidence type="ECO:0000313" key="3">
    <source>
        <dbReference type="EMBL" id="MEV4680518.1"/>
    </source>
</evidence>
<feature type="transmembrane region" description="Helical" evidence="1">
    <location>
        <begin position="223"/>
        <end position="242"/>
    </location>
</feature>
<feature type="domain" description="DUF7224" evidence="2">
    <location>
        <begin position="267"/>
        <end position="408"/>
    </location>
</feature>
<feature type="transmembrane region" description="Helical" evidence="1">
    <location>
        <begin position="122"/>
        <end position="142"/>
    </location>
</feature>
<dbReference type="Pfam" id="PF23866">
    <property type="entry name" value="DUF7224"/>
    <property type="match status" value="1"/>
</dbReference>
<sequence length="421" mass="44127">MLLRTTLRSSSATYVLPFLLGFVVVALGDDLSAWVTPHYWPSATGSATFALPFVSAACAASAAWEAARLHRGGVFDQAPVRSPLAITLPVLLPVTVMGFLGMGTALLLAASATDPGFGIPHLGILLITLAVVAANTLAGYLLGRHMSGVLAAPLALIAGFFLNAYPSAWSIYWLRHLVGGGLDSCCSIDTMVDSRALWSAAVFTAAVSLSAGLIIQRRDQVRARVIAVALVVSGFGCAAYIARDLGPEPVQARQTGALICEGQQPRICLWPEVDNRPLVQRETTKAVGRLRMAGISVPDTFTMAQKPPAGAAKLGIPTNPRLADIPSGVVSGLLPEPPACALHGEPYPAIEAAAPVAAWLHATAGEPADSVAGRFGPKESGMAAAVMKEPRQAQLDWYERNRKAMQSCSTPPQLAIAKDTR</sequence>
<dbReference type="Proteomes" id="UP001552521">
    <property type="component" value="Unassembled WGS sequence"/>
</dbReference>
<proteinExistence type="predicted"/>
<keyword evidence="1" id="KW-0472">Membrane</keyword>
<evidence type="ECO:0000313" key="4">
    <source>
        <dbReference type="Proteomes" id="UP001552521"/>
    </source>
</evidence>
<feature type="transmembrane region" description="Helical" evidence="1">
    <location>
        <begin position="154"/>
        <end position="174"/>
    </location>
</feature>
<dbReference type="EMBL" id="JBFAQK010000006">
    <property type="protein sequence ID" value="MEV4680518.1"/>
    <property type="molecule type" value="Genomic_DNA"/>
</dbReference>
<protein>
    <recommendedName>
        <fullName evidence="2">DUF7224 domain-containing protein</fullName>
    </recommendedName>
</protein>
<accession>A0ABV3HQ71</accession>
<feature type="transmembrane region" description="Helical" evidence="1">
    <location>
        <begin position="197"/>
        <end position="216"/>
    </location>
</feature>
<evidence type="ECO:0000256" key="1">
    <source>
        <dbReference type="SAM" id="Phobius"/>
    </source>
</evidence>
<feature type="transmembrane region" description="Helical" evidence="1">
    <location>
        <begin position="40"/>
        <end position="64"/>
    </location>
</feature>
<reference evidence="3 4" key="1">
    <citation type="submission" date="2024-06" db="EMBL/GenBank/DDBJ databases">
        <title>The Natural Products Discovery Center: Release of the First 8490 Sequenced Strains for Exploring Actinobacteria Biosynthetic Diversity.</title>
        <authorList>
            <person name="Kalkreuter E."/>
            <person name="Kautsar S.A."/>
            <person name="Yang D."/>
            <person name="Bader C.D."/>
            <person name="Teijaro C.N."/>
            <person name="Fluegel L."/>
            <person name="Davis C.M."/>
            <person name="Simpson J.R."/>
            <person name="Lauterbach L."/>
            <person name="Steele A.D."/>
            <person name="Gui C."/>
            <person name="Meng S."/>
            <person name="Li G."/>
            <person name="Viehrig K."/>
            <person name="Ye F."/>
            <person name="Su P."/>
            <person name="Kiefer A.F."/>
            <person name="Nichols A."/>
            <person name="Cepeda A.J."/>
            <person name="Yan W."/>
            <person name="Fan B."/>
            <person name="Jiang Y."/>
            <person name="Adhikari A."/>
            <person name="Zheng C.-J."/>
            <person name="Schuster L."/>
            <person name="Cowan T.M."/>
            <person name="Smanski M.J."/>
            <person name="Chevrette M.G."/>
            <person name="De Carvalho L.P.S."/>
            <person name="Shen B."/>
        </authorList>
    </citation>
    <scope>NUCLEOTIDE SEQUENCE [LARGE SCALE GENOMIC DNA]</scope>
    <source>
        <strain evidence="3 4">NPDC049344</strain>
    </source>
</reference>
<name>A0ABV3HQ71_9ACTN</name>